<dbReference type="GO" id="GO:0005524">
    <property type="term" value="F:ATP binding"/>
    <property type="evidence" value="ECO:0007669"/>
    <property type="project" value="UniProtKB-KW"/>
</dbReference>
<dbReference type="PROSITE" id="PS00662">
    <property type="entry name" value="T2SP_E"/>
    <property type="match status" value="1"/>
</dbReference>
<dbReference type="SMART" id="SM00382">
    <property type="entry name" value="AAA"/>
    <property type="match status" value="1"/>
</dbReference>
<dbReference type="Proteomes" id="UP000071392">
    <property type="component" value="Unassembled WGS sequence"/>
</dbReference>
<dbReference type="SUPFAM" id="SSF52540">
    <property type="entry name" value="P-loop containing nucleoside triphosphate hydrolases"/>
    <property type="match status" value="1"/>
</dbReference>
<dbReference type="InterPro" id="IPR037257">
    <property type="entry name" value="T2SS_E_N_sf"/>
</dbReference>
<dbReference type="InterPro" id="IPR027417">
    <property type="entry name" value="P-loop_NTPase"/>
</dbReference>
<evidence type="ECO:0000313" key="5">
    <source>
        <dbReference type="EMBL" id="KXU36025.1"/>
    </source>
</evidence>
<evidence type="ECO:0000259" key="4">
    <source>
        <dbReference type="PROSITE" id="PS00662"/>
    </source>
</evidence>
<organism evidence="5 6">
    <name type="scientific">Cephaloticoccus capnophilus</name>
    <dbReference type="NCBI Taxonomy" id="1548208"/>
    <lineage>
        <taxon>Bacteria</taxon>
        <taxon>Pseudomonadati</taxon>
        <taxon>Verrucomicrobiota</taxon>
        <taxon>Opitutia</taxon>
        <taxon>Opitutales</taxon>
        <taxon>Opitutaceae</taxon>
        <taxon>Cephaloticoccus</taxon>
    </lineage>
</organism>
<dbReference type="AlphaFoldDB" id="A0A139SN85"/>
<keyword evidence="6" id="KW-1185">Reference proteome</keyword>
<reference evidence="5 6" key="1">
    <citation type="submission" date="2016-02" db="EMBL/GenBank/DDBJ databases">
        <authorList>
            <person name="Wen L."/>
            <person name="He K."/>
            <person name="Yang H."/>
        </authorList>
    </citation>
    <scope>NUCLEOTIDE SEQUENCE [LARGE SCALE GENOMIC DNA]</scope>
    <source>
        <strain evidence="5 6">CV41</strain>
    </source>
</reference>
<dbReference type="FunFam" id="3.30.450.90:FF:000001">
    <property type="entry name" value="Type II secretion system ATPase GspE"/>
    <property type="match status" value="1"/>
</dbReference>
<dbReference type="Gene3D" id="3.30.300.160">
    <property type="entry name" value="Type II secretion system, protein E, N-terminal domain"/>
    <property type="match status" value="1"/>
</dbReference>
<dbReference type="Pfam" id="PF00437">
    <property type="entry name" value="T2SSE"/>
    <property type="match status" value="1"/>
</dbReference>
<comment type="similarity">
    <text evidence="1">Belongs to the GSP E family.</text>
</comment>
<dbReference type="EMBL" id="LSZP01000032">
    <property type="protein sequence ID" value="KXU36025.1"/>
    <property type="molecule type" value="Genomic_DNA"/>
</dbReference>
<keyword evidence="2" id="KW-0547">Nucleotide-binding</keyword>
<feature type="domain" description="Bacterial type II secretion system protein E" evidence="4">
    <location>
        <begin position="399"/>
        <end position="413"/>
    </location>
</feature>
<dbReference type="Gene3D" id="3.30.450.90">
    <property type="match status" value="1"/>
</dbReference>
<evidence type="ECO:0000313" key="6">
    <source>
        <dbReference type="Proteomes" id="UP000071392"/>
    </source>
</evidence>
<dbReference type="InterPro" id="IPR007831">
    <property type="entry name" value="T2SS_GspE_N"/>
</dbReference>
<dbReference type="PANTHER" id="PTHR30258:SF1">
    <property type="entry name" value="PROTEIN TRANSPORT PROTEIN HOFB HOMOLOG"/>
    <property type="match status" value="1"/>
</dbReference>
<dbReference type="FunFam" id="3.40.50.300:FF:000398">
    <property type="entry name" value="Type IV pilus assembly ATPase PilB"/>
    <property type="match status" value="1"/>
</dbReference>
<keyword evidence="3" id="KW-0067">ATP-binding</keyword>
<dbReference type="SUPFAM" id="SSF160246">
    <property type="entry name" value="EspE N-terminal domain-like"/>
    <property type="match status" value="1"/>
</dbReference>
<dbReference type="InterPro" id="IPR003593">
    <property type="entry name" value="AAA+_ATPase"/>
</dbReference>
<gene>
    <name evidence="5" type="ORF">AXK12_04160</name>
</gene>
<evidence type="ECO:0000256" key="2">
    <source>
        <dbReference type="ARBA" id="ARBA00022741"/>
    </source>
</evidence>
<evidence type="ECO:0000256" key="3">
    <source>
        <dbReference type="ARBA" id="ARBA00022840"/>
    </source>
</evidence>
<dbReference type="PANTHER" id="PTHR30258">
    <property type="entry name" value="TYPE II SECRETION SYSTEM PROTEIN GSPE-RELATED"/>
    <property type="match status" value="1"/>
</dbReference>
<dbReference type="RefSeq" id="WP_068711522.1">
    <property type="nucleotide sequence ID" value="NZ_LSZP01000032.1"/>
</dbReference>
<dbReference type="Gene3D" id="3.40.50.300">
    <property type="entry name" value="P-loop containing nucleotide triphosphate hydrolases"/>
    <property type="match status" value="1"/>
</dbReference>
<sequence>MFDERSQELFEILNADQGARTSDGGGVGIDREKLKESWEVHQATGQPLADIVLARGLITRDGLLVAVAKGLGFQFSKIAQSEFSPELLGALSPELARGYGAFPHHAESHLLEVWATDPFNTQVVDDLGFALGKEVRLVVADPDEVRKLVERCYGEGASSLEDLLTSIDIRHYEQGAAAETDLAERDLEAMAGQAPIIHFVNLVLTQAIRDKASDIHFEPFEHEFRIRYRIDGALYEMTPPPRQLALPIASRLKVMANLNIAERRVAQDGRIQFTLAGQGARTVDLRVSTLPTQFGESIVLRVLDRAAVQLDLSQLGLPIRIHDALSEIIRRPNGILIVTGPTGSGKTTTLYAALRTINTTEAKLLSVEDPVEYEIDGIMQVPVNAPIGLTFASALRAFLRQDPDVIMVGEIRDLATAQVAIQAALTGHLVFSTLHTNDAAGAITRLVDMGVEPFLISSTVSAVLAQRLLRRICPHCKTSYQPSTELLASEGIDPRAVAGRPFYRGRGCSHCHNTGYLGRLGIFEWLPMSEEICEQVLMREPTLVLHKTAIAQGMFTLREDGLRAALDGETTLDELLRYT</sequence>
<proteinExistence type="inferred from homology"/>
<dbReference type="STRING" id="1548208.AXK12_04160"/>
<comment type="caution">
    <text evidence="5">The sequence shown here is derived from an EMBL/GenBank/DDBJ whole genome shotgun (WGS) entry which is preliminary data.</text>
</comment>
<name>A0A139SN85_9BACT</name>
<dbReference type="GO" id="GO:0005886">
    <property type="term" value="C:plasma membrane"/>
    <property type="evidence" value="ECO:0007669"/>
    <property type="project" value="TreeGrafter"/>
</dbReference>
<dbReference type="InterPro" id="IPR001482">
    <property type="entry name" value="T2SS/T4SS_dom"/>
</dbReference>
<dbReference type="OrthoDB" id="9773102at2"/>
<dbReference type="Pfam" id="PF05157">
    <property type="entry name" value="MshEN"/>
    <property type="match status" value="1"/>
</dbReference>
<protein>
    <submittedName>
        <fullName evidence="5">Pilus assembly protein PilB</fullName>
    </submittedName>
</protein>
<evidence type="ECO:0000256" key="1">
    <source>
        <dbReference type="ARBA" id="ARBA00006611"/>
    </source>
</evidence>
<dbReference type="GO" id="GO:0016887">
    <property type="term" value="F:ATP hydrolysis activity"/>
    <property type="evidence" value="ECO:0007669"/>
    <property type="project" value="TreeGrafter"/>
</dbReference>
<dbReference type="CDD" id="cd01129">
    <property type="entry name" value="PulE-GspE-like"/>
    <property type="match status" value="1"/>
</dbReference>
<accession>A0A139SN85</accession>